<dbReference type="PANTHER" id="PTHR33572">
    <property type="entry name" value="SPORE DEVELOPMENT REGULATOR VOSA"/>
    <property type="match status" value="1"/>
</dbReference>
<evidence type="ECO:0000256" key="1">
    <source>
        <dbReference type="ARBA" id="ARBA00004123"/>
    </source>
</evidence>
<organism evidence="6 7">
    <name type="scientific">Batrachochytrium dendrobatidis (strain JEL423)</name>
    <dbReference type="NCBI Taxonomy" id="403673"/>
    <lineage>
        <taxon>Eukaryota</taxon>
        <taxon>Fungi</taxon>
        <taxon>Fungi incertae sedis</taxon>
        <taxon>Chytridiomycota</taxon>
        <taxon>Chytridiomycota incertae sedis</taxon>
        <taxon>Chytridiomycetes</taxon>
        <taxon>Rhizophydiales</taxon>
        <taxon>Rhizophydiales incertae sedis</taxon>
        <taxon>Batrachochytrium</taxon>
    </lineage>
</organism>
<keyword evidence="3" id="KW-0804">Transcription</keyword>
<dbReference type="EMBL" id="DS022306">
    <property type="protein sequence ID" value="OAJ41468.1"/>
    <property type="molecule type" value="Genomic_DNA"/>
</dbReference>
<keyword evidence="2" id="KW-0805">Transcription regulation</keyword>
<evidence type="ECO:0000313" key="6">
    <source>
        <dbReference type="EMBL" id="OAJ41468.1"/>
    </source>
</evidence>
<dbReference type="VEuPathDB" id="FungiDB:BDEG_25058"/>
<sequence>MATTSVFEVYSSKSFPGALEPTSLSRAFASQGIVLHFRNDRSRNRESVLTAKRTSNSTERICKPNVHRHSPR</sequence>
<reference evidence="6 7" key="2">
    <citation type="submission" date="2016-05" db="EMBL/GenBank/DDBJ databases">
        <title>Lineage-specific infection strategies underlie the spectrum of fungal disease in amphibians.</title>
        <authorList>
            <person name="Cuomo C.A."/>
            <person name="Farrer R.A."/>
            <person name="James T."/>
            <person name="Longcore J."/>
            <person name="Birren B."/>
        </authorList>
    </citation>
    <scope>NUCLEOTIDE SEQUENCE [LARGE SCALE GENOMIC DNA]</scope>
    <source>
        <strain evidence="6 7">JEL423</strain>
    </source>
</reference>
<feature type="domain" description="Velvet" evidence="5">
    <location>
        <begin position="3"/>
        <end position="40"/>
    </location>
</feature>
<dbReference type="Proteomes" id="UP000077115">
    <property type="component" value="Unassembled WGS sequence"/>
</dbReference>
<reference evidence="6 7" key="1">
    <citation type="submission" date="2006-10" db="EMBL/GenBank/DDBJ databases">
        <title>The Genome Sequence of Batrachochytrium dendrobatidis JEL423.</title>
        <authorList>
            <consortium name="The Broad Institute Genome Sequencing Platform"/>
            <person name="Birren B."/>
            <person name="Lander E."/>
            <person name="Galagan J."/>
            <person name="Cuomo C."/>
            <person name="Devon K."/>
            <person name="Jaffe D."/>
            <person name="Butler J."/>
            <person name="Alvarez P."/>
            <person name="Gnerre S."/>
            <person name="Grabherr M."/>
            <person name="Kleber M."/>
            <person name="Mauceli E."/>
            <person name="Brockman W."/>
            <person name="Young S."/>
            <person name="LaButti K."/>
            <person name="Sykes S."/>
            <person name="DeCaprio D."/>
            <person name="Crawford M."/>
            <person name="Koehrsen M."/>
            <person name="Engels R."/>
            <person name="Montgomery P."/>
            <person name="Pearson M."/>
            <person name="Howarth C."/>
            <person name="Larson L."/>
            <person name="White J."/>
            <person name="O'Leary S."/>
            <person name="Kodira C."/>
            <person name="Zeng Q."/>
            <person name="Yandava C."/>
            <person name="Alvarado L."/>
            <person name="Longcore J."/>
            <person name="James T."/>
        </authorList>
    </citation>
    <scope>NUCLEOTIDE SEQUENCE [LARGE SCALE GENOMIC DNA]</scope>
    <source>
        <strain evidence="6 7">JEL423</strain>
    </source>
</reference>
<gene>
    <name evidence="6" type="ORF">BDEG_25058</name>
</gene>
<dbReference type="Gene3D" id="2.60.40.3960">
    <property type="entry name" value="Velvet domain"/>
    <property type="match status" value="1"/>
</dbReference>
<dbReference type="Pfam" id="PF11754">
    <property type="entry name" value="Velvet"/>
    <property type="match status" value="1"/>
</dbReference>
<comment type="subcellular location">
    <subcellularLocation>
        <location evidence="1">Nucleus</location>
    </subcellularLocation>
</comment>
<evidence type="ECO:0000256" key="2">
    <source>
        <dbReference type="ARBA" id="ARBA00023015"/>
    </source>
</evidence>
<keyword evidence="4" id="KW-0539">Nucleus</keyword>
<dbReference type="InterPro" id="IPR021740">
    <property type="entry name" value="Velvet"/>
</dbReference>
<evidence type="ECO:0000313" key="7">
    <source>
        <dbReference type="Proteomes" id="UP000077115"/>
    </source>
</evidence>
<dbReference type="InterPro" id="IPR037525">
    <property type="entry name" value="Velvet_dom"/>
</dbReference>
<dbReference type="GO" id="GO:0005634">
    <property type="term" value="C:nucleus"/>
    <property type="evidence" value="ECO:0007669"/>
    <property type="project" value="UniProtKB-SubCell"/>
</dbReference>
<evidence type="ECO:0000256" key="3">
    <source>
        <dbReference type="ARBA" id="ARBA00023163"/>
    </source>
</evidence>
<dbReference type="InterPro" id="IPR038491">
    <property type="entry name" value="Velvet_dom_sf"/>
</dbReference>
<name>A0A177WMW9_BATDL</name>
<accession>A0A177WMW9</accession>
<dbReference type="PANTHER" id="PTHR33572:SF3">
    <property type="entry name" value="VELVET COMPLEX SUBUNIT B"/>
    <property type="match status" value="1"/>
</dbReference>
<evidence type="ECO:0000256" key="4">
    <source>
        <dbReference type="ARBA" id="ARBA00023242"/>
    </source>
</evidence>
<protein>
    <recommendedName>
        <fullName evidence="5">Velvet domain-containing protein</fullName>
    </recommendedName>
</protein>
<dbReference type="STRING" id="403673.A0A177WMW9"/>
<proteinExistence type="predicted"/>
<evidence type="ECO:0000259" key="5">
    <source>
        <dbReference type="Pfam" id="PF11754"/>
    </source>
</evidence>
<dbReference type="AlphaFoldDB" id="A0A177WMW9"/>